<dbReference type="GO" id="GO:0015035">
    <property type="term" value="F:protein-disulfide reductase activity"/>
    <property type="evidence" value="ECO:0007669"/>
    <property type="project" value="TreeGrafter"/>
</dbReference>
<dbReference type="GO" id="GO:0017004">
    <property type="term" value="P:cytochrome complex assembly"/>
    <property type="evidence" value="ECO:0007669"/>
    <property type="project" value="UniProtKB-KW"/>
</dbReference>
<evidence type="ECO:0000256" key="5">
    <source>
        <dbReference type="ARBA" id="ARBA00023136"/>
    </source>
</evidence>
<feature type="chain" id="PRO_5043461190" evidence="7">
    <location>
        <begin position="32"/>
        <end position="696"/>
    </location>
</feature>
<evidence type="ECO:0000256" key="1">
    <source>
        <dbReference type="ARBA" id="ARBA00004141"/>
    </source>
</evidence>
<dbReference type="InterPro" id="IPR036249">
    <property type="entry name" value="Thioredoxin-like_sf"/>
</dbReference>
<feature type="transmembrane region" description="Helical" evidence="6">
    <location>
        <begin position="382"/>
        <end position="403"/>
    </location>
</feature>
<dbReference type="InterPro" id="IPR028250">
    <property type="entry name" value="DsbDN"/>
</dbReference>
<dbReference type="Pfam" id="PF02683">
    <property type="entry name" value="DsbD_TM"/>
    <property type="match status" value="1"/>
</dbReference>
<feature type="transmembrane region" description="Helical" evidence="6">
    <location>
        <begin position="498"/>
        <end position="516"/>
    </location>
</feature>
<proteinExistence type="predicted"/>
<protein>
    <submittedName>
        <fullName evidence="10">Thiol:disulfide interchange protein</fullName>
    </submittedName>
</protein>
<name>A0AAV2VR15_9VIBR</name>
<dbReference type="AlphaFoldDB" id="A0AAV2VR15"/>
<keyword evidence="4 6" id="KW-1133">Transmembrane helix</keyword>
<dbReference type="GO" id="GO:0016020">
    <property type="term" value="C:membrane"/>
    <property type="evidence" value="ECO:0007669"/>
    <property type="project" value="UniProtKB-SubCell"/>
</dbReference>
<keyword evidence="5 6" id="KW-0472">Membrane</keyword>
<dbReference type="Pfam" id="PF13899">
    <property type="entry name" value="Thioredoxin_7"/>
    <property type="match status" value="1"/>
</dbReference>
<sequence>MRNHHAPDIMPNCPKLLLLLLLFICISPSIAANTTGWIANEQHPPVQVKLSLPGTSNKDQKVVHALLEVTLEDNWKTYWRSPGEGGVAPSIRLSPSTNIDKVNWHWPSPNYFQQFGLTVQGYKNYVAFPLDIQLKKWDESATFNATITLPSCTDICVLTDYLVSLSFTPDELNPDSEILLRHNQAMSKVPLKEGKTEIREVVWDETSSMLQVTLFHPDGWQNPNVFIETTEDSDDQFQQPSLSIEGTTLTAVSQVSNTFGKVQFDLPSLRVTVLDDLLAQELSTTWKKGNVFQISGNLLSMLWFAFVGGLILNVMPCVLPVLGIKINSLLLSAPNKRTQQAQFFASAAGILVSFWLIAFALIGLKWAGYAIGWGIQFQQPWFLAFLALITLAFSLNLFGVFEIKLPGQVSDSLAKDRGQGLGNHFAQGAFATLLATPCSAPFLGTAVAFALGGSVQNVLLIFTFLGLGFAAPWLVFALFPNSTRFLPKPGTWMNKLKIVFALMMSLTTFWLISLLHAHIGQFGTVVTGIATLVLLLVLLTSKYGARLVAIFSSATLLVVGLGMIIAGTTSSYWAEPIVDDLNWQPLDSLAIRAHVADGKLVFVDVTADWCITCKANKIGTLLQSPTYEHLQEKNVVLMRGDWTTANSKITEFLMSHGRYGVPLNVVYGPDSPLGTPLPVLLTHDSISRSLEAARGN</sequence>
<feature type="domain" description="Cytochrome C biogenesis protein transmembrane" evidence="8">
    <location>
        <begin position="301"/>
        <end position="513"/>
    </location>
</feature>
<feature type="transmembrane region" description="Helical" evidence="6">
    <location>
        <begin position="301"/>
        <end position="322"/>
    </location>
</feature>
<dbReference type="Proteomes" id="UP000018211">
    <property type="component" value="Unassembled WGS sequence"/>
</dbReference>
<evidence type="ECO:0000259" key="8">
    <source>
        <dbReference type="Pfam" id="PF02683"/>
    </source>
</evidence>
<feature type="signal peptide" evidence="7">
    <location>
        <begin position="1"/>
        <end position="31"/>
    </location>
</feature>
<evidence type="ECO:0000256" key="7">
    <source>
        <dbReference type="SAM" id="SignalP"/>
    </source>
</evidence>
<dbReference type="GO" id="GO:0045454">
    <property type="term" value="P:cell redox homeostasis"/>
    <property type="evidence" value="ECO:0007669"/>
    <property type="project" value="TreeGrafter"/>
</dbReference>
<feature type="transmembrane region" description="Helical" evidence="6">
    <location>
        <begin position="547"/>
        <end position="567"/>
    </location>
</feature>
<dbReference type="InterPro" id="IPR003834">
    <property type="entry name" value="Cyt_c_assmbl_TM_dom"/>
</dbReference>
<feature type="domain" description="Thiol:disulfide interchange protein DsbD N-terminal" evidence="9">
    <location>
        <begin position="60"/>
        <end position="161"/>
    </location>
</feature>
<evidence type="ECO:0000256" key="6">
    <source>
        <dbReference type="SAM" id="Phobius"/>
    </source>
</evidence>
<feature type="transmembrane region" description="Helical" evidence="6">
    <location>
        <begin position="424"/>
        <end position="452"/>
    </location>
</feature>
<evidence type="ECO:0000313" key="10">
    <source>
        <dbReference type="EMBL" id="CCO47148.1"/>
    </source>
</evidence>
<gene>
    <name evidence="10" type="ORF">VIBNISOn1_230047</name>
</gene>
<dbReference type="Gene3D" id="3.40.30.10">
    <property type="entry name" value="Glutaredoxin"/>
    <property type="match status" value="1"/>
</dbReference>
<dbReference type="PANTHER" id="PTHR32234">
    <property type="entry name" value="THIOL:DISULFIDE INTERCHANGE PROTEIN DSBD"/>
    <property type="match status" value="1"/>
</dbReference>
<evidence type="ECO:0000259" key="9">
    <source>
        <dbReference type="Pfam" id="PF11412"/>
    </source>
</evidence>
<dbReference type="PANTHER" id="PTHR32234:SF3">
    <property type="entry name" value="SUPPRESSION OF COPPER SENSITIVITY PROTEIN"/>
    <property type="match status" value="1"/>
</dbReference>
<feature type="transmembrane region" description="Helical" evidence="6">
    <location>
        <begin position="522"/>
        <end position="540"/>
    </location>
</feature>
<evidence type="ECO:0000313" key="11">
    <source>
        <dbReference type="Proteomes" id="UP000018211"/>
    </source>
</evidence>
<evidence type="ECO:0000256" key="2">
    <source>
        <dbReference type="ARBA" id="ARBA00022692"/>
    </source>
</evidence>
<reference evidence="10 11" key="1">
    <citation type="journal article" date="2013" name="ISME J.">
        <title>Comparative genomics of pathogenic lineages of Vibrio nigripulchritudo identifies virulence-associated traits.</title>
        <authorList>
            <person name="Goudenege D."/>
            <person name="Labreuche Y."/>
            <person name="Krin E."/>
            <person name="Ansquer D."/>
            <person name="Mangenot S."/>
            <person name="Calteau A."/>
            <person name="Medigue C."/>
            <person name="Mazel D."/>
            <person name="Polz M.F."/>
            <person name="Le Roux F."/>
        </authorList>
    </citation>
    <scope>NUCLEOTIDE SEQUENCE [LARGE SCALE GENOMIC DNA]</scope>
    <source>
        <strain evidence="10 11">SOn1</strain>
    </source>
</reference>
<dbReference type="InterPro" id="IPR035671">
    <property type="entry name" value="DsbD_gamma"/>
</dbReference>
<feature type="transmembrane region" description="Helical" evidence="6">
    <location>
        <begin position="458"/>
        <end position="478"/>
    </location>
</feature>
<feature type="transmembrane region" description="Helical" evidence="6">
    <location>
        <begin position="343"/>
        <end position="362"/>
    </location>
</feature>
<dbReference type="CDD" id="cd02953">
    <property type="entry name" value="DsbDgamma"/>
    <property type="match status" value="1"/>
</dbReference>
<organism evidence="10 11">
    <name type="scientific">Vibrio nigripulchritudo SOn1</name>
    <dbReference type="NCBI Taxonomy" id="1238450"/>
    <lineage>
        <taxon>Bacteria</taxon>
        <taxon>Pseudomonadati</taxon>
        <taxon>Pseudomonadota</taxon>
        <taxon>Gammaproteobacteria</taxon>
        <taxon>Vibrionales</taxon>
        <taxon>Vibrionaceae</taxon>
        <taxon>Vibrio</taxon>
    </lineage>
</organism>
<accession>A0AAV2VR15</accession>
<dbReference type="SUPFAM" id="SSF52833">
    <property type="entry name" value="Thioredoxin-like"/>
    <property type="match status" value="1"/>
</dbReference>
<dbReference type="Pfam" id="PF11412">
    <property type="entry name" value="DsbD_N"/>
    <property type="match status" value="1"/>
</dbReference>
<comment type="subcellular location">
    <subcellularLocation>
        <location evidence="1">Membrane</location>
        <topology evidence="1">Multi-pass membrane protein</topology>
    </subcellularLocation>
</comment>
<keyword evidence="7" id="KW-0732">Signal</keyword>
<evidence type="ECO:0000256" key="4">
    <source>
        <dbReference type="ARBA" id="ARBA00022989"/>
    </source>
</evidence>
<dbReference type="RefSeq" id="WP_022612052.1">
    <property type="nucleotide sequence ID" value="NZ_LK391965.1"/>
</dbReference>
<keyword evidence="3" id="KW-0201">Cytochrome c-type biogenesis</keyword>
<dbReference type="EMBL" id="CAOF01000113">
    <property type="protein sequence ID" value="CCO47148.1"/>
    <property type="molecule type" value="Genomic_DNA"/>
</dbReference>
<evidence type="ECO:0000256" key="3">
    <source>
        <dbReference type="ARBA" id="ARBA00022748"/>
    </source>
</evidence>
<keyword evidence="2 6" id="KW-0812">Transmembrane</keyword>
<comment type="caution">
    <text evidence="10">The sequence shown here is derived from an EMBL/GenBank/DDBJ whole genome shotgun (WGS) entry which is preliminary data.</text>
</comment>